<comment type="subcellular location">
    <subcellularLocation>
        <location evidence="1">Membrane</location>
        <topology evidence="1">Lipid-anchor</topology>
    </subcellularLocation>
</comment>
<sequence>MKKLWSLLVAVLFVIALAACGTAEDEAETNETDANNADTEENAGEEETAEDTEELVEIKVGASSIPHAEILEEARPLLEEEGVSLAIEEYQDYILPNEDLANGDLDANYFQHIPYLEDQIDEFGYDFVNLGGIHVEPMGVYSKNITNVDDIPDGTEVIISRSVPDHGRILALFESKGLITLDENVSKASATIDDIVDNPKNLEFSPDVDAAFLPEMYEQEEDALVAINTNYAIEAGLSPIEDSLFVEGSDSPYVNVIAARAEDEDSEALNKLVEVLQSEKIQTFITETYNGEVVAVGGENE</sequence>
<dbReference type="EMBL" id="JAFBDR010000006">
    <property type="protein sequence ID" value="MBM7570982.1"/>
    <property type="molecule type" value="Genomic_DNA"/>
</dbReference>
<dbReference type="Pfam" id="PF03180">
    <property type="entry name" value="Lipoprotein_9"/>
    <property type="match status" value="1"/>
</dbReference>
<reference evidence="9 10" key="1">
    <citation type="submission" date="2021-01" db="EMBL/GenBank/DDBJ databases">
        <title>Genomic Encyclopedia of Type Strains, Phase IV (KMG-IV): sequencing the most valuable type-strain genomes for metagenomic binning, comparative biology and taxonomic classification.</title>
        <authorList>
            <person name="Goeker M."/>
        </authorList>
    </citation>
    <scope>NUCLEOTIDE SEQUENCE [LARGE SCALE GENOMIC DNA]</scope>
    <source>
        <strain evidence="9 10">DSM 23711</strain>
    </source>
</reference>
<dbReference type="PROSITE" id="PS51257">
    <property type="entry name" value="PROKAR_LIPOPROTEIN"/>
    <property type="match status" value="1"/>
</dbReference>
<keyword evidence="3" id="KW-0472">Membrane</keyword>
<feature type="signal peptide" evidence="8">
    <location>
        <begin position="1"/>
        <end position="18"/>
    </location>
</feature>
<comment type="similarity">
    <text evidence="6">Belongs to the nlpA lipoprotein family.</text>
</comment>
<dbReference type="PIRSF" id="PIRSF002854">
    <property type="entry name" value="MetQ"/>
    <property type="match status" value="1"/>
</dbReference>
<evidence type="ECO:0000256" key="1">
    <source>
        <dbReference type="ARBA" id="ARBA00004635"/>
    </source>
</evidence>
<proteinExistence type="inferred from homology"/>
<dbReference type="Proteomes" id="UP001296943">
    <property type="component" value="Unassembled WGS sequence"/>
</dbReference>
<dbReference type="PANTHER" id="PTHR30429:SF0">
    <property type="entry name" value="METHIONINE-BINDING LIPOPROTEIN METQ"/>
    <property type="match status" value="1"/>
</dbReference>
<comment type="caution">
    <text evidence="9">The sequence shown here is derived from an EMBL/GenBank/DDBJ whole genome shotgun (WGS) entry which is preliminary data.</text>
</comment>
<evidence type="ECO:0000256" key="6">
    <source>
        <dbReference type="PIRNR" id="PIRNR002854"/>
    </source>
</evidence>
<dbReference type="SUPFAM" id="SSF53850">
    <property type="entry name" value="Periplasmic binding protein-like II"/>
    <property type="match status" value="1"/>
</dbReference>
<name>A0ABS2MYM4_9BACI</name>
<dbReference type="PANTHER" id="PTHR30429">
    <property type="entry name" value="D-METHIONINE-BINDING LIPOPROTEIN METQ"/>
    <property type="match status" value="1"/>
</dbReference>
<gene>
    <name evidence="9" type="ORF">JOC48_001462</name>
</gene>
<dbReference type="InterPro" id="IPR004872">
    <property type="entry name" value="Lipoprotein_NlpA"/>
</dbReference>
<feature type="compositionally biased region" description="Acidic residues" evidence="7">
    <location>
        <begin position="38"/>
        <end position="52"/>
    </location>
</feature>
<evidence type="ECO:0000256" key="2">
    <source>
        <dbReference type="ARBA" id="ARBA00022729"/>
    </source>
</evidence>
<evidence type="ECO:0000256" key="8">
    <source>
        <dbReference type="SAM" id="SignalP"/>
    </source>
</evidence>
<keyword evidence="4" id="KW-0564">Palmitate</keyword>
<feature type="region of interest" description="Disordered" evidence="7">
    <location>
        <begin position="25"/>
        <end position="52"/>
    </location>
</feature>
<evidence type="ECO:0000256" key="4">
    <source>
        <dbReference type="ARBA" id="ARBA00023139"/>
    </source>
</evidence>
<evidence type="ECO:0000313" key="9">
    <source>
        <dbReference type="EMBL" id="MBM7570982.1"/>
    </source>
</evidence>
<organism evidence="9 10">
    <name type="scientific">Aquibacillus albus</name>
    <dbReference type="NCBI Taxonomy" id="1168171"/>
    <lineage>
        <taxon>Bacteria</taxon>
        <taxon>Bacillati</taxon>
        <taxon>Bacillota</taxon>
        <taxon>Bacilli</taxon>
        <taxon>Bacillales</taxon>
        <taxon>Bacillaceae</taxon>
        <taxon>Aquibacillus</taxon>
    </lineage>
</organism>
<feature type="chain" id="PRO_5047368049" description="Lipoprotein" evidence="8">
    <location>
        <begin position="19"/>
        <end position="301"/>
    </location>
</feature>
<keyword evidence="10" id="KW-1185">Reference proteome</keyword>
<evidence type="ECO:0000313" key="10">
    <source>
        <dbReference type="Proteomes" id="UP001296943"/>
    </source>
</evidence>
<accession>A0ABS2MYM4</accession>
<keyword evidence="5 6" id="KW-0449">Lipoprotein</keyword>
<dbReference type="RefSeq" id="WP_204498388.1">
    <property type="nucleotide sequence ID" value="NZ_JAFBDR010000006.1"/>
</dbReference>
<evidence type="ECO:0000256" key="5">
    <source>
        <dbReference type="ARBA" id="ARBA00023288"/>
    </source>
</evidence>
<protein>
    <recommendedName>
        <fullName evidence="6">Lipoprotein</fullName>
    </recommendedName>
</protein>
<keyword evidence="2 8" id="KW-0732">Signal</keyword>
<evidence type="ECO:0000256" key="7">
    <source>
        <dbReference type="SAM" id="MobiDB-lite"/>
    </source>
</evidence>
<dbReference type="Gene3D" id="3.40.190.10">
    <property type="entry name" value="Periplasmic binding protein-like II"/>
    <property type="match status" value="2"/>
</dbReference>
<evidence type="ECO:0000256" key="3">
    <source>
        <dbReference type="ARBA" id="ARBA00023136"/>
    </source>
</evidence>